<gene>
    <name evidence="1" type="ORF">L2737_14275</name>
</gene>
<sequence length="127" mass="13718">MLNITGCATFITVTVTIDKNEVPNFSYSNGNGSVEISGESTITYILEDLTDKGLKFTGAAFETPFDGIVDAVTISTDGQIIQLMDLDKVIGTTKFQFVLSNTDNTLLLLSEDPQVINKGRTATQNCQ</sequence>
<protein>
    <submittedName>
        <fullName evidence="1">DP-EP family protein</fullName>
    </submittedName>
</protein>
<keyword evidence="2" id="KW-1185">Reference proteome</keyword>
<reference evidence="1 2" key="1">
    <citation type="submission" date="2022-01" db="EMBL/GenBank/DDBJ databases">
        <title>Whole genome-based taxonomy of the Shewanellaceae.</title>
        <authorList>
            <person name="Martin-Rodriguez A.J."/>
        </authorList>
    </citation>
    <scope>NUCLEOTIDE SEQUENCE [LARGE SCALE GENOMIC DNA]</scope>
    <source>
        <strain evidence="1 2">DSM 24955</strain>
    </source>
</reference>
<dbReference type="Gene3D" id="2.60.40.420">
    <property type="entry name" value="Cupredoxins - blue copper proteins"/>
    <property type="match status" value="1"/>
</dbReference>
<accession>A0ABT0KRJ7</accession>
<organism evidence="1 2">
    <name type="scientific">Shewanella electrodiphila</name>
    <dbReference type="NCBI Taxonomy" id="934143"/>
    <lineage>
        <taxon>Bacteria</taxon>
        <taxon>Pseudomonadati</taxon>
        <taxon>Pseudomonadota</taxon>
        <taxon>Gammaproteobacteria</taxon>
        <taxon>Alteromonadales</taxon>
        <taxon>Shewanellaceae</taxon>
        <taxon>Shewanella</taxon>
    </lineage>
</organism>
<dbReference type="InterPro" id="IPR015078">
    <property type="entry name" value="DP-EP"/>
</dbReference>
<name>A0ABT0KRJ7_9GAMM</name>
<dbReference type="Pfam" id="PF08985">
    <property type="entry name" value="DP-EP"/>
    <property type="match status" value="1"/>
</dbReference>
<evidence type="ECO:0000313" key="2">
    <source>
        <dbReference type="Proteomes" id="UP001202134"/>
    </source>
</evidence>
<dbReference type="RefSeq" id="WP_248956142.1">
    <property type="nucleotide sequence ID" value="NZ_JAKIKU010000007.1"/>
</dbReference>
<dbReference type="Proteomes" id="UP001202134">
    <property type="component" value="Unassembled WGS sequence"/>
</dbReference>
<evidence type="ECO:0000313" key="1">
    <source>
        <dbReference type="EMBL" id="MCL1046480.1"/>
    </source>
</evidence>
<dbReference type="InterPro" id="IPR008972">
    <property type="entry name" value="Cupredoxin"/>
</dbReference>
<proteinExistence type="predicted"/>
<dbReference type="SUPFAM" id="SSF49503">
    <property type="entry name" value="Cupredoxins"/>
    <property type="match status" value="1"/>
</dbReference>
<dbReference type="EMBL" id="JAKIKU010000007">
    <property type="protein sequence ID" value="MCL1046480.1"/>
    <property type="molecule type" value="Genomic_DNA"/>
</dbReference>
<comment type="caution">
    <text evidence="1">The sequence shown here is derived from an EMBL/GenBank/DDBJ whole genome shotgun (WGS) entry which is preliminary data.</text>
</comment>